<dbReference type="AlphaFoldDB" id="A0A518BQI6"/>
<evidence type="ECO:0000313" key="2">
    <source>
        <dbReference type="Proteomes" id="UP000316921"/>
    </source>
</evidence>
<sequence>MMNQTLLVSSIARLPLLIPALALLGLPSGLSLPSGVPAGPTGLVDDAPVLAPVEGHRVRRSFEQSVELEATTIELFQNDETREMEGSLVQTMDEKIVVEDEFVSVDGGRVLALRRHFIELPRELVNTADDVEMEDTEESELEGEAVLFEWDEEDGEWQRSYAEDSEADEDLLDGLVFDMDMTELLPDGEVDVNDSWTFEGEGLRWLLSPGGELGRESTTREKSEIDELIDEAGDEMWADMDGGFTVTYTGAEESDGVNVAVFTLEADFEGMGEAREDLEEVDGERFVKDHFHFEGEGELRWDLDAKCLASSSLEGTISVSRTVGFETEGPDGEPFVAGQTIALEGPLSQSMTVETVGASDDE</sequence>
<name>A0A518BQI6_9BACT</name>
<dbReference type="KEGG" id="pbap:Pla133_43500"/>
<dbReference type="Proteomes" id="UP000316921">
    <property type="component" value="Chromosome"/>
</dbReference>
<dbReference type="EMBL" id="CP036287">
    <property type="protein sequence ID" value="QDU69233.1"/>
    <property type="molecule type" value="Genomic_DNA"/>
</dbReference>
<keyword evidence="2" id="KW-1185">Reference proteome</keyword>
<accession>A0A518BQI6</accession>
<reference evidence="1 2" key="1">
    <citation type="submission" date="2019-02" db="EMBL/GenBank/DDBJ databases">
        <title>Deep-cultivation of Planctomycetes and their phenomic and genomic characterization uncovers novel biology.</title>
        <authorList>
            <person name="Wiegand S."/>
            <person name="Jogler M."/>
            <person name="Boedeker C."/>
            <person name="Pinto D."/>
            <person name="Vollmers J."/>
            <person name="Rivas-Marin E."/>
            <person name="Kohn T."/>
            <person name="Peeters S.H."/>
            <person name="Heuer A."/>
            <person name="Rast P."/>
            <person name="Oberbeckmann S."/>
            <person name="Bunk B."/>
            <person name="Jeske O."/>
            <person name="Meyerdierks A."/>
            <person name="Storesund J.E."/>
            <person name="Kallscheuer N."/>
            <person name="Luecker S."/>
            <person name="Lage O.M."/>
            <person name="Pohl T."/>
            <person name="Merkel B.J."/>
            <person name="Hornburger P."/>
            <person name="Mueller R.-W."/>
            <person name="Bruemmer F."/>
            <person name="Labrenz M."/>
            <person name="Spormann A.M."/>
            <person name="Op den Camp H."/>
            <person name="Overmann J."/>
            <person name="Amann R."/>
            <person name="Jetten M.S.M."/>
            <person name="Mascher T."/>
            <person name="Medema M.H."/>
            <person name="Devos D.P."/>
            <person name="Kaster A.-K."/>
            <person name="Ovreas L."/>
            <person name="Rohde M."/>
            <person name="Galperin M.Y."/>
            <person name="Jogler C."/>
        </authorList>
    </citation>
    <scope>NUCLEOTIDE SEQUENCE [LARGE SCALE GENOMIC DNA]</scope>
    <source>
        <strain evidence="1 2">Pla133</strain>
    </source>
</reference>
<proteinExistence type="predicted"/>
<organism evidence="1 2">
    <name type="scientific">Engelhardtia mirabilis</name>
    <dbReference type="NCBI Taxonomy" id="2528011"/>
    <lineage>
        <taxon>Bacteria</taxon>
        <taxon>Pseudomonadati</taxon>
        <taxon>Planctomycetota</taxon>
        <taxon>Planctomycetia</taxon>
        <taxon>Planctomycetia incertae sedis</taxon>
        <taxon>Engelhardtia</taxon>
    </lineage>
</organism>
<evidence type="ECO:0000313" key="1">
    <source>
        <dbReference type="EMBL" id="QDU69233.1"/>
    </source>
</evidence>
<protein>
    <submittedName>
        <fullName evidence="1">Uncharacterized protein</fullName>
    </submittedName>
</protein>
<dbReference type="RefSeq" id="WP_145068945.1">
    <property type="nucleotide sequence ID" value="NZ_CP036287.1"/>
</dbReference>
<gene>
    <name evidence="1" type="ORF">Pla133_43500</name>
</gene>